<dbReference type="GO" id="GO:0006355">
    <property type="term" value="P:regulation of DNA-templated transcription"/>
    <property type="evidence" value="ECO:0007669"/>
    <property type="project" value="InterPro"/>
</dbReference>
<keyword evidence="12" id="KW-0175">Coiled coil</keyword>
<evidence type="ECO:0000256" key="2">
    <source>
        <dbReference type="ARBA" id="ARBA00022723"/>
    </source>
</evidence>
<proteinExistence type="predicted"/>
<evidence type="ECO:0000256" key="10">
    <source>
        <dbReference type="ARBA" id="ARBA00023163"/>
    </source>
</evidence>
<dbReference type="PANTHER" id="PTHR32071">
    <property type="entry name" value="TRANSCRIPTIONAL REGULATORY PROTEIN"/>
    <property type="match status" value="1"/>
</dbReference>
<dbReference type="InterPro" id="IPR017896">
    <property type="entry name" value="4Fe4S_Fe-S-bd"/>
</dbReference>
<keyword evidence="6" id="KW-0408">Iron</keyword>
<dbReference type="Gene3D" id="3.40.50.300">
    <property type="entry name" value="P-loop containing nucleotide triphosphate hydrolases"/>
    <property type="match status" value="1"/>
</dbReference>
<dbReference type="AlphaFoldDB" id="A0A0A7NVB0"/>
<accession>A0A0A7NVB0</accession>
<dbReference type="PROSITE" id="PS51656">
    <property type="entry name" value="4FE4S"/>
    <property type="match status" value="1"/>
</dbReference>
<dbReference type="PROSITE" id="PS50045">
    <property type="entry name" value="SIGMA54_INTERACT_4"/>
    <property type="match status" value="1"/>
</dbReference>
<feature type="domain" description="Sigma-54 factor interaction" evidence="13">
    <location>
        <begin position="567"/>
        <end position="796"/>
    </location>
</feature>
<evidence type="ECO:0000256" key="8">
    <source>
        <dbReference type="ARBA" id="ARBA00023015"/>
    </source>
</evidence>
<dbReference type="SUPFAM" id="SSF55785">
    <property type="entry name" value="PYP-like sensor domain (PAS domain)"/>
    <property type="match status" value="1"/>
</dbReference>
<dbReference type="InterPro" id="IPR058031">
    <property type="entry name" value="AAA_lid_NorR"/>
</dbReference>
<dbReference type="CDD" id="cd00130">
    <property type="entry name" value="PAS"/>
    <property type="match status" value="1"/>
</dbReference>
<dbReference type="GO" id="GO:0003677">
    <property type="term" value="F:DNA binding"/>
    <property type="evidence" value="ECO:0007669"/>
    <property type="project" value="UniProtKB-KW"/>
</dbReference>
<dbReference type="InterPro" id="IPR025662">
    <property type="entry name" value="Sigma_54_int_dom_ATP-bd_1"/>
</dbReference>
<keyword evidence="4" id="KW-0058">Aromatic hydrocarbons catabolism</keyword>
<dbReference type="InterPro" id="IPR027417">
    <property type="entry name" value="P-loop_NTPase"/>
</dbReference>
<dbReference type="PROSITE" id="PS51379">
    <property type="entry name" value="4FE4S_FER_2"/>
    <property type="match status" value="2"/>
</dbReference>
<dbReference type="SUPFAM" id="SSF53920">
    <property type="entry name" value="Fe-only hydrogenase"/>
    <property type="match status" value="1"/>
</dbReference>
<reference evidence="18" key="1">
    <citation type="submission" date="2014-10" db="EMBL/GenBank/DDBJ databases">
        <title>Thermophilic hydrogen-producing bacteria Caloranaerobacter from deep-sea hydrothermal environments: phylogeny, physiology and diverse [FeFe] hydrogenases.</title>
        <authorList>
            <person name="Jiang L.J."/>
            <person name="Zeng X."/>
            <person name="Shao Z.Z."/>
        </authorList>
    </citation>
    <scope>NUCLEOTIDE SEQUENCE</scope>
    <source>
        <strain evidence="18">DY22619</strain>
    </source>
</reference>
<dbReference type="PROSITE" id="PS00676">
    <property type="entry name" value="SIGMA54_INTERACT_2"/>
    <property type="match status" value="1"/>
</dbReference>
<dbReference type="InterPro" id="IPR009057">
    <property type="entry name" value="Homeodomain-like_sf"/>
</dbReference>
<dbReference type="InterPro" id="IPR025943">
    <property type="entry name" value="Sigma_54_int_dom_ATP-bd_2"/>
</dbReference>
<dbReference type="PANTHER" id="PTHR32071:SF57">
    <property type="entry name" value="C4-DICARBOXYLATE TRANSPORT TRANSCRIPTIONAL REGULATORY PROTEIN DCTD"/>
    <property type="match status" value="1"/>
</dbReference>
<evidence type="ECO:0000256" key="11">
    <source>
        <dbReference type="ARBA" id="ARBA00029500"/>
    </source>
</evidence>
<dbReference type="PROSITE" id="PS50113">
    <property type="entry name" value="PAC"/>
    <property type="match status" value="1"/>
</dbReference>
<dbReference type="Gene3D" id="3.30.450.20">
    <property type="entry name" value="PAS domain"/>
    <property type="match status" value="1"/>
</dbReference>
<dbReference type="PROSITE" id="PS00198">
    <property type="entry name" value="4FE4S_FER_1"/>
    <property type="match status" value="1"/>
</dbReference>
<dbReference type="SUPFAM" id="SSF46689">
    <property type="entry name" value="Homeodomain-like"/>
    <property type="match status" value="1"/>
</dbReference>
<dbReference type="RefSeq" id="WP_069650967.1">
    <property type="nucleotide sequence ID" value="NZ_MDJR01000010.1"/>
</dbReference>
<dbReference type="InterPro" id="IPR025944">
    <property type="entry name" value="Sigma_54_int_dom_CS"/>
</dbReference>
<keyword evidence="9" id="KW-0238">DNA-binding</keyword>
<dbReference type="EMBL" id="KP004405">
    <property type="protein sequence ID" value="AIZ97529.1"/>
    <property type="molecule type" value="Genomic_DNA"/>
</dbReference>
<evidence type="ECO:0000256" key="4">
    <source>
        <dbReference type="ARBA" id="ARBA00022797"/>
    </source>
</evidence>
<keyword evidence="7" id="KW-0411">Iron-sulfur</keyword>
<keyword evidence="5" id="KW-0067">ATP-binding</keyword>
<evidence type="ECO:0000256" key="7">
    <source>
        <dbReference type="ARBA" id="ARBA00023014"/>
    </source>
</evidence>
<keyword evidence="1" id="KW-0004">4Fe-4S</keyword>
<feature type="domain" description="4Fe-4S" evidence="17">
    <location>
        <begin position="355"/>
        <end position="421"/>
    </location>
</feature>
<dbReference type="InterPro" id="IPR000700">
    <property type="entry name" value="PAS-assoc_C"/>
</dbReference>
<protein>
    <recommendedName>
        <fullName evidence="11">HTH-type transcriptional regulatory protein TyrR</fullName>
    </recommendedName>
</protein>
<dbReference type="Gene3D" id="3.30.70.20">
    <property type="match status" value="1"/>
</dbReference>
<evidence type="ECO:0000256" key="9">
    <source>
        <dbReference type="ARBA" id="ARBA00023125"/>
    </source>
</evidence>
<feature type="domain" description="4Fe-4S ferredoxin-type" evidence="16">
    <location>
        <begin position="3"/>
        <end position="31"/>
    </location>
</feature>
<evidence type="ECO:0000259" key="14">
    <source>
        <dbReference type="PROSITE" id="PS50112"/>
    </source>
</evidence>
<evidence type="ECO:0000259" key="16">
    <source>
        <dbReference type="PROSITE" id="PS51379"/>
    </source>
</evidence>
<dbReference type="Pfam" id="PF13237">
    <property type="entry name" value="Fer4_10"/>
    <property type="match status" value="1"/>
</dbReference>
<name>A0A0A7NVB0_9FIRM</name>
<dbReference type="GO" id="GO:0005524">
    <property type="term" value="F:ATP binding"/>
    <property type="evidence" value="ECO:0007669"/>
    <property type="project" value="UniProtKB-KW"/>
</dbReference>
<organism evidence="18">
    <name type="scientific">Caloranaerobacter ferrireducens</name>
    <dbReference type="NCBI Taxonomy" id="1323370"/>
    <lineage>
        <taxon>Bacteria</taxon>
        <taxon>Bacillati</taxon>
        <taxon>Bacillota</taxon>
        <taxon>Tissierellia</taxon>
        <taxon>Tissierellales</taxon>
        <taxon>Thermohalobacteraceae</taxon>
        <taxon>Caloranaerobacter</taxon>
    </lineage>
</organism>
<dbReference type="InterPro" id="IPR035965">
    <property type="entry name" value="PAS-like_dom_sf"/>
</dbReference>
<evidence type="ECO:0000256" key="5">
    <source>
        <dbReference type="ARBA" id="ARBA00022840"/>
    </source>
</evidence>
<dbReference type="SMART" id="SM00382">
    <property type="entry name" value="AAA"/>
    <property type="match status" value="1"/>
</dbReference>
<dbReference type="GO" id="GO:0046872">
    <property type="term" value="F:metal ion binding"/>
    <property type="evidence" value="ECO:0007669"/>
    <property type="project" value="UniProtKB-KW"/>
</dbReference>
<dbReference type="Pfam" id="PF25601">
    <property type="entry name" value="AAA_lid_14"/>
    <property type="match status" value="1"/>
</dbReference>
<evidence type="ECO:0000313" key="18">
    <source>
        <dbReference type="EMBL" id="AIZ97529.1"/>
    </source>
</evidence>
<dbReference type="PROSITE" id="PS00675">
    <property type="entry name" value="SIGMA54_INTERACT_1"/>
    <property type="match status" value="1"/>
</dbReference>
<dbReference type="GO" id="GO:0051539">
    <property type="term" value="F:4 iron, 4 sulfur cluster binding"/>
    <property type="evidence" value="ECO:0007669"/>
    <property type="project" value="UniProtKB-KW"/>
</dbReference>
<evidence type="ECO:0000256" key="6">
    <source>
        <dbReference type="ARBA" id="ARBA00023004"/>
    </source>
</evidence>
<dbReference type="Pfam" id="PF02906">
    <property type="entry name" value="Fe_hyd_lg_C"/>
    <property type="match status" value="1"/>
</dbReference>
<dbReference type="CDD" id="cd00009">
    <property type="entry name" value="AAA"/>
    <property type="match status" value="1"/>
</dbReference>
<keyword evidence="10" id="KW-0804">Transcription</keyword>
<dbReference type="FunFam" id="3.40.50.300:FF:000006">
    <property type="entry name" value="DNA-binding transcriptional regulator NtrC"/>
    <property type="match status" value="1"/>
</dbReference>
<evidence type="ECO:0000259" key="13">
    <source>
        <dbReference type="PROSITE" id="PS50045"/>
    </source>
</evidence>
<dbReference type="InterPro" id="IPR000014">
    <property type="entry name" value="PAS"/>
</dbReference>
<dbReference type="Gene3D" id="1.10.15.40">
    <property type="entry name" value="Electron transport complex subunit B, putative Fe-S cluster"/>
    <property type="match status" value="1"/>
</dbReference>
<dbReference type="Pfam" id="PF13188">
    <property type="entry name" value="PAS_8"/>
    <property type="match status" value="1"/>
</dbReference>
<dbReference type="InterPro" id="IPR017900">
    <property type="entry name" value="4Fe4S_Fe_S_CS"/>
</dbReference>
<dbReference type="InterPro" id="IPR007202">
    <property type="entry name" value="4Fe-4S_dom"/>
</dbReference>
<dbReference type="InterPro" id="IPR003593">
    <property type="entry name" value="AAA+_ATPase"/>
</dbReference>
<keyword evidence="3" id="KW-0547">Nucleotide-binding</keyword>
<dbReference type="InterPro" id="IPR030828">
    <property type="entry name" value="HTH_TyrR"/>
</dbReference>
<keyword evidence="8" id="KW-0805">Transcription regulation</keyword>
<dbReference type="NCBIfam" id="TIGR00229">
    <property type="entry name" value="sensory_box"/>
    <property type="match status" value="1"/>
</dbReference>
<dbReference type="Pfam" id="PF18024">
    <property type="entry name" value="HTH_50"/>
    <property type="match status" value="1"/>
</dbReference>
<evidence type="ECO:0000259" key="17">
    <source>
        <dbReference type="PROSITE" id="PS51656"/>
    </source>
</evidence>
<keyword evidence="2" id="KW-0479">Metal-binding</keyword>
<dbReference type="Gene3D" id="3.40.950.10">
    <property type="entry name" value="Fe-only Hydrogenase (Larger Subunit), Chain L, domain 3"/>
    <property type="match status" value="1"/>
</dbReference>
<dbReference type="InterPro" id="IPR009016">
    <property type="entry name" value="Fe_hydrogenase"/>
</dbReference>
<dbReference type="Gene3D" id="1.10.8.60">
    <property type="match status" value="1"/>
</dbReference>
<feature type="coiled-coil region" evidence="12">
    <location>
        <begin position="405"/>
        <end position="435"/>
    </location>
</feature>
<evidence type="ECO:0000256" key="1">
    <source>
        <dbReference type="ARBA" id="ARBA00022485"/>
    </source>
</evidence>
<dbReference type="Gene3D" id="1.10.10.60">
    <property type="entry name" value="Homeodomain-like"/>
    <property type="match status" value="1"/>
</dbReference>
<dbReference type="InterPro" id="IPR004108">
    <property type="entry name" value="Fe_hydrogenase_lsu_C"/>
</dbReference>
<dbReference type="InterPro" id="IPR002078">
    <property type="entry name" value="Sigma_54_int"/>
</dbReference>
<dbReference type="OrthoDB" id="9798098at2"/>
<dbReference type="PROSITE" id="PS00688">
    <property type="entry name" value="SIGMA54_INTERACT_3"/>
    <property type="match status" value="1"/>
</dbReference>
<feature type="domain" description="PAC" evidence="15">
    <location>
        <begin position="490"/>
        <end position="542"/>
    </location>
</feature>
<dbReference type="PROSITE" id="PS50112">
    <property type="entry name" value="PAS"/>
    <property type="match status" value="1"/>
</dbReference>
<dbReference type="SUPFAM" id="SSF52540">
    <property type="entry name" value="P-loop containing nucleoside triphosphate hydrolases"/>
    <property type="match status" value="1"/>
</dbReference>
<dbReference type="Pfam" id="PF04060">
    <property type="entry name" value="FeS"/>
    <property type="match status" value="1"/>
</dbReference>
<evidence type="ECO:0000256" key="3">
    <source>
        <dbReference type="ARBA" id="ARBA00022741"/>
    </source>
</evidence>
<feature type="domain" description="PAS" evidence="14">
    <location>
        <begin position="425"/>
        <end position="466"/>
    </location>
</feature>
<feature type="domain" description="4Fe-4S ferredoxin-type" evidence="16">
    <location>
        <begin position="32"/>
        <end position="61"/>
    </location>
</feature>
<evidence type="ECO:0000259" key="15">
    <source>
        <dbReference type="PROSITE" id="PS50113"/>
    </source>
</evidence>
<dbReference type="Pfam" id="PF00158">
    <property type="entry name" value="Sigma54_activat"/>
    <property type="match status" value="1"/>
</dbReference>
<sequence>MQDIISISQNKCKQCYSCVRNCPAKAVQIESGQAKIVHSRCINCGKCIKSCPQEAKIVIDSKGKTLSILRENDTVIACIAPSFIVSFHEYNYKKIVGALKEVGFSEVWEVAVGAEYIVEAISQYIKNKENNLFLSSPCPAFISLIEKHYPEMIKYLLPFVSPMIATGKIIRKLHKNKNIKIVFIGPCVAKKCEALEPQFDGIIDSVLTFDELKDIFAIKGINIENAQEMDFDSIYCNEGKLFPLSGGLLGNLKSLYNLKESEYVVIDNDKDCVELINAIKAGKFKGKFVDVLMCRGCIDGPKIDSSLNYYERINKIYEYIKNSAKKAKKRNIKLELDFIRYYRNKRSILPYPTESEIQRILNMTNKFTKEDELNCGACGYSTCRDKAIAVFQGIAEVDMCLPYLISKKTKLVEQLSETLKETENLKDELEAVIESSYDGLVVTDGEGRILKTNSAWRKMVGYETKKEESVKDIESKNIIFPSATLLVLKEKRRISFIQHSHNGKEYLATATPIFDSNSSIKRVVTNIRDIDELNRLRDQIEETRKLQKYYKETKSRTYNKEYHNENIVANSIEFGEVLSLASSVAKVDSTVLILGESGVGKEIVANFIHNLSTRKDKPFIKINCGAIPDNLIESELFGYETGAFTGAKKKGKPGLIELAHEGTLFLDEIGEIPLNLQVKLLRVIQERKIMRIGGIREKYVDVRIIAATNRDLYDMVQKGEFRADLYYRLNVVPIEIPPLRKRKTDILPLCYHFLEIFNSKYRCNKRLSKSVERILEDYNWPGNVRELENLIERVVVTTPSDVIDIKDLPMFLLNTNDYCKKVDIEGILPLKEAVELVEKKLIEKAYRKYKSTYEMAKVLGVNQSTVVRKIQKYIKSNALEHD</sequence>
<dbReference type="SUPFAM" id="SSF54862">
    <property type="entry name" value="4Fe-4S ferredoxins"/>
    <property type="match status" value="1"/>
</dbReference>
<evidence type="ECO:0000256" key="12">
    <source>
        <dbReference type="SAM" id="Coils"/>
    </source>
</evidence>